<sequence>MAQQHVAVKGLVIRQTDFGDHDRYITLLTEELGKIEVLCRGIRRKRGRLVTATSLFQYSEFTLFAGRQYQLNDAVIDTAFWSGITGNIEYYALCCYFADLANIAAVEEQTAKQILRLVLRALYALDRQHRQPQAVKAAFELRLACLLGFQPELNGCGACGETECGNWSFLLENGALICDSCRKRVGGTYFSVSQSVLHALRYIAYCPDKKEFSFAVSEQTAKQLGKICEKYLLYHMDVQCQETLGFYHSLFDMT</sequence>
<evidence type="ECO:0000256" key="1">
    <source>
        <dbReference type="ARBA" id="ARBA00022763"/>
    </source>
</evidence>
<evidence type="ECO:0000259" key="5">
    <source>
        <dbReference type="Pfam" id="PF11967"/>
    </source>
</evidence>
<dbReference type="Proteomes" id="UP000783588">
    <property type="component" value="Unassembled WGS sequence"/>
</dbReference>
<dbReference type="PANTHER" id="PTHR33991">
    <property type="entry name" value="DNA REPAIR PROTEIN RECO"/>
    <property type="match status" value="1"/>
</dbReference>
<accession>A0ABS6ETW4</accession>
<organism evidence="6 7">
    <name type="scientific">Butyricicoccus intestinisimiae</name>
    <dbReference type="NCBI Taxonomy" id="2841509"/>
    <lineage>
        <taxon>Bacteria</taxon>
        <taxon>Bacillati</taxon>
        <taxon>Bacillota</taxon>
        <taxon>Clostridia</taxon>
        <taxon>Eubacteriales</taxon>
        <taxon>Butyricicoccaceae</taxon>
        <taxon>Butyricicoccus</taxon>
    </lineage>
</organism>
<dbReference type="Pfam" id="PF11967">
    <property type="entry name" value="RecO_N"/>
    <property type="match status" value="1"/>
</dbReference>
<dbReference type="RefSeq" id="WP_216470626.1">
    <property type="nucleotide sequence ID" value="NZ_JAHLQI010000005.1"/>
</dbReference>
<keyword evidence="7" id="KW-1185">Reference proteome</keyword>
<evidence type="ECO:0000256" key="3">
    <source>
        <dbReference type="ARBA" id="ARBA00023204"/>
    </source>
</evidence>
<evidence type="ECO:0000313" key="6">
    <source>
        <dbReference type="EMBL" id="MBU5490910.1"/>
    </source>
</evidence>
<keyword evidence="2 4" id="KW-0233">DNA recombination</keyword>
<comment type="similarity">
    <text evidence="4">Belongs to the RecO family.</text>
</comment>
<feature type="domain" description="DNA replication/recombination mediator RecO N-terminal" evidence="5">
    <location>
        <begin position="7"/>
        <end position="68"/>
    </location>
</feature>
<gene>
    <name evidence="4 6" type="primary">recO</name>
    <name evidence="6" type="ORF">KQI75_09830</name>
</gene>
<dbReference type="InterPro" id="IPR003717">
    <property type="entry name" value="RecO"/>
</dbReference>
<dbReference type="PANTHER" id="PTHR33991:SF1">
    <property type="entry name" value="DNA REPAIR PROTEIN RECO"/>
    <property type="match status" value="1"/>
</dbReference>
<evidence type="ECO:0000256" key="2">
    <source>
        <dbReference type="ARBA" id="ARBA00023172"/>
    </source>
</evidence>
<comment type="caution">
    <text evidence="6">The sequence shown here is derived from an EMBL/GenBank/DDBJ whole genome shotgun (WGS) entry which is preliminary data.</text>
</comment>
<proteinExistence type="inferred from homology"/>
<dbReference type="EMBL" id="JAHLQI010000005">
    <property type="protein sequence ID" value="MBU5490910.1"/>
    <property type="molecule type" value="Genomic_DNA"/>
</dbReference>
<name>A0ABS6ETW4_9FIRM</name>
<dbReference type="HAMAP" id="MF_00201">
    <property type="entry name" value="RecO"/>
    <property type="match status" value="1"/>
</dbReference>
<dbReference type="Pfam" id="PF02565">
    <property type="entry name" value="RecO_C"/>
    <property type="match status" value="1"/>
</dbReference>
<keyword evidence="3 4" id="KW-0234">DNA repair</keyword>
<reference evidence="6 7" key="1">
    <citation type="submission" date="2021-06" db="EMBL/GenBank/DDBJ databases">
        <authorList>
            <person name="Sun Q."/>
            <person name="Li D."/>
        </authorList>
    </citation>
    <scope>NUCLEOTIDE SEQUENCE [LARGE SCALE GENOMIC DNA]</scope>
    <source>
        <strain evidence="6 7">MSJd-7</strain>
    </source>
</reference>
<dbReference type="InterPro" id="IPR022572">
    <property type="entry name" value="DNA_rep/recomb_RecO_N"/>
</dbReference>
<evidence type="ECO:0000313" key="7">
    <source>
        <dbReference type="Proteomes" id="UP000783588"/>
    </source>
</evidence>
<evidence type="ECO:0000256" key="4">
    <source>
        <dbReference type="HAMAP-Rule" id="MF_00201"/>
    </source>
</evidence>
<dbReference type="NCBIfam" id="TIGR00613">
    <property type="entry name" value="reco"/>
    <property type="match status" value="1"/>
</dbReference>
<protein>
    <recommendedName>
        <fullName evidence="4">DNA repair protein RecO</fullName>
    </recommendedName>
    <alternativeName>
        <fullName evidence="4">Recombination protein O</fullName>
    </alternativeName>
</protein>
<comment type="function">
    <text evidence="4">Involved in DNA repair and RecF pathway recombination.</text>
</comment>
<keyword evidence="1 4" id="KW-0227">DNA damage</keyword>